<dbReference type="Proteomes" id="UP000887565">
    <property type="component" value="Unplaced"/>
</dbReference>
<organism evidence="1 2">
    <name type="scientific">Romanomermis culicivorax</name>
    <name type="common">Nematode worm</name>
    <dbReference type="NCBI Taxonomy" id="13658"/>
    <lineage>
        <taxon>Eukaryota</taxon>
        <taxon>Metazoa</taxon>
        <taxon>Ecdysozoa</taxon>
        <taxon>Nematoda</taxon>
        <taxon>Enoplea</taxon>
        <taxon>Dorylaimia</taxon>
        <taxon>Mermithida</taxon>
        <taxon>Mermithoidea</taxon>
        <taxon>Mermithidae</taxon>
        <taxon>Romanomermis</taxon>
    </lineage>
</organism>
<evidence type="ECO:0000313" key="1">
    <source>
        <dbReference type="Proteomes" id="UP000887565"/>
    </source>
</evidence>
<accession>A0A915J9L7</accession>
<name>A0A915J9L7_ROMCU</name>
<proteinExistence type="predicted"/>
<dbReference type="WBParaSite" id="nRc.2.0.1.t22385-RA">
    <property type="protein sequence ID" value="nRc.2.0.1.t22385-RA"/>
    <property type="gene ID" value="nRc.2.0.1.g22385"/>
</dbReference>
<keyword evidence="1" id="KW-1185">Reference proteome</keyword>
<sequence>MIHEIAPAISNEYNALAANFQLAIKRKTNENDDVAGKDGSTPKIIKEEEVAYRYPQVVLQQWYEL</sequence>
<dbReference type="AlphaFoldDB" id="A0A915J9L7"/>
<evidence type="ECO:0000313" key="2">
    <source>
        <dbReference type="WBParaSite" id="nRc.2.0.1.t22385-RA"/>
    </source>
</evidence>
<reference evidence="2" key="1">
    <citation type="submission" date="2022-11" db="UniProtKB">
        <authorList>
            <consortium name="WormBaseParasite"/>
        </authorList>
    </citation>
    <scope>IDENTIFICATION</scope>
</reference>
<protein>
    <submittedName>
        <fullName evidence="2">Uncharacterized protein</fullName>
    </submittedName>
</protein>